<feature type="compositionally biased region" description="Polar residues" evidence="2">
    <location>
        <begin position="597"/>
        <end position="608"/>
    </location>
</feature>
<dbReference type="PANTHER" id="PTHR47012:SF1">
    <property type="entry name" value="LAMIN TAIL DOMAIN-CONTAINING PROTEIN 1"/>
    <property type="match status" value="1"/>
</dbReference>
<reference evidence="4" key="1">
    <citation type="submission" date="2025-08" db="UniProtKB">
        <authorList>
            <consortium name="Ensembl"/>
        </authorList>
    </citation>
    <scope>IDENTIFICATION</scope>
</reference>
<organism evidence="4 5">
    <name type="scientific">Leptobrachium leishanense</name>
    <name type="common">Leishan spiny toad</name>
    <dbReference type="NCBI Taxonomy" id="445787"/>
    <lineage>
        <taxon>Eukaryota</taxon>
        <taxon>Metazoa</taxon>
        <taxon>Chordata</taxon>
        <taxon>Craniata</taxon>
        <taxon>Vertebrata</taxon>
        <taxon>Euteleostomi</taxon>
        <taxon>Amphibia</taxon>
        <taxon>Batrachia</taxon>
        <taxon>Anura</taxon>
        <taxon>Pelobatoidea</taxon>
        <taxon>Megophryidae</taxon>
        <taxon>Leptobrachium</taxon>
    </lineage>
</organism>
<feature type="coiled-coil region" evidence="1">
    <location>
        <begin position="156"/>
        <end position="233"/>
    </location>
</feature>
<accession>A0A8C5MCY9</accession>
<dbReference type="InterPro" id="IPR036415">
    <property type="entry name" value="Lamin_tail_dom_sf"/>
</dbReference>
<evidence type="ECO:0000313" key="5">
    <source>
        <dbReference type="Proteomes" id="UP000694569"/>
    </source>
</evidence>
<feature type="domain" description="LTD" evidence="3">
    <location>
        <begin position="415"/>
        <end position="531"/>
    </location>
</feature>
<feature type="region of interest" description="Disordered" evidence="2">
    <location>
        <begin position="592"/>
        <end position="668"/>
    </location>
</feature>
<dbReference type="GeneTree" id="ENSGT00910000144343"/>
<reference evidence="4" key="2">
    <citation type="submission" date="2025-09" db="UniProtKB">
        <authorList>
            <consortium name="Ensembl"/>
        </authorList>
    </citation>
    <scope>IDENTIFICATION</scope>
</reference>
<dbReference type="PROSITE" id="PS51841">
    <property type="entry name" value="LTD"/>
    <property type="match status" value="1"/>
</dbReference>
<evidence type="ECO:0000259" key="3">
    <source>
        <dbReference type="PROSITE" id="PS51841"/>
    </source>
</evidence>
<dbReference type="Ensembl" id="ENSLLET00000012523.1">
    <property type="protein sequence ID" value="ENSLLEP00000012044.1"/>
    <property type="gene ID" value="ENSLLEG00000007665.1"/>
</dbReference>
<dbReference type="GO" id="GO:0005635">
    <property type="term" value="C:nuclear envelope"/>
    <property type="evidence" value="ECO:0007669"/>
    <property type="project" value="TreeGrafter"/>
</dbReference>
<keyword evidence="1" id="KW-0175">Coiled coil</keyword>
<dbReference type="AlphaFoldDB" id="A0A8C5MCY9"/>
<feature type="region of interest" description="Disordered" evidence="2">
    <location>
        <begin position="358"/>
        <end position="409"/>
    </location>
</feature>
<dbReference type="GO" id="GO:0005737">
    <property type="term" value="C:cytoplasm"/>
    <property type="evidence" value="ECO:0007669"/>
    <property type="project" value="TreeGrafter"/>
</dbReference>
<sequence length="724" mass="81872">MEKMYREQIQEGLSNRRSGELTTQYQHRLCDLTRKLQMKEDEVASLQLLVAQKEVDIQGLKGAVVSPSIQLDVTKQELAELQRNIHSAQEKYEEEFSQRLKLRDRVSELRQHIENLNQNHSRVTQELRIRFAQSEVVVLQLEEQLRNASRGGPTLLETVQRIQEASESEMTRMQNEMENIYNKSRLEFELRLNNDRSQLSQLKEENQYLQRQVDELSVEVTSLQKKLFSEEAENRSRIEKMEEERVHGLQHMAALEGRLQEVQDLLLVKMRDVDHIQNANLSLRSELDVLKSMLEEEEQMSSTHFQIPLPVHPLTEHPSHPLTEHPSHPLTNSFPSSVLSQVSEYTKSPLLASSETISHLNSGDSSKSLPSSPLAGEENHRASETMQRPDSAPLLNGDGRDSLTSSNENVNPKKIYKFSTSSALGNLEIADVNPNYVKIRNTSPDEEEDVGGYIIQQNICGHPVSIYRFPPKIRVMASCAVTVWAASANVPHNPPTHFLWKELNTFMAEPQCTTILSNANSHAIAWYTPVYTETAKSIKQYEVSEKRPKTSLDKLQLRMGFRNTDSDIEPVTTAEHHRTEKVPVLLRREKIPPPALQPSSSPWTQSVASPIHPDHTPNSLLAPANGGRSSCHQKRPQAARREVTAGSSRGKNHDYGKGHRSGRGPTRSAEVRKGTLNLLLPHSFLPVSDQHWAALQILQSVQNLSFQPPMPQPGARTPHSPNAL</sequence>
<feature type="coiled-coil region" evidence="1">
    <location>
        <begin position="71"/>
        <end position="126"/>
    </location>
</feature>
<dbReference type="Gene3D" id="2.60.40.1260">
    <property type="entry name" value="Lamin Tail domain"/>
    <property type="match status" value="1"/>
</dbReference>
<feature type="compositionally biased region" description="Low complexity" evidence="2">
    <location>
        <begin position="365"/>
        <end position="374"/>
    </location>
</feature>
<feature type="compositionally biased region" description="Basic and acidic residues" evidence="2">
    <location>
        <begin position="314"/>
        <end position="327"/>
    </location>
</feature>
<dbReference type="SUPFAM" id="SSF74853">
    <property type="entry name" value="Lamin A/C globular tail domain"/>
    <property type="match status" value="1"/>
</dbReference>
<dbReference type="InterPro" id="IPR001322">
    <property type="entry name" value="Lamin_tail_dom"/>
</dbReference>
<dbReference type="InterPro" id="IPR042840">
    <property type="entry name" value="LMNTD1"/>
</dbReference>
<dbReference type="PANTHER" id="PTHR47012">
    <property type="entry name" value="LAMIN TAIL DOMAIN-CONTAINING PROTEIN 1"/>
    <property type="match status" value="1"/>
</dbReference>
<dbReference type="Proteomes" id="UP000694569">
    <property type="component" value="Unplaced"/>
</dbReference>
<keyword evidence="5" id="KW-1185">Reference proteome</keyword>
<feature type="region of interest" description="Disordered" evidence="2">
    <location>
        <begin position="309"/>
        <end position="335"/>
    </location>
</feature>
<evidence type="ECO:0000256" key="1">
    <source>
        <dbReference type="SAM" id="Coils"/>
    </source>
</evidence>
<protein>
    <recommendedName>
        <fullName evidence="3">LTD domain-containing protein</fullName>
    </recommendedName>
</protein>
<name>A0A8C5MCY9_9ANUR</name>
<evidence type="ECO:0000313" key="4">
    <source>
        <dbReference type="Ensembl" id="ENSLLEP00000012044.1"/>
    </source>
</evidence>
<proteinExistence type="predicted"/>
<dbReference type="OrthoDB" id="102442at2759"/>
<evidence type="ECO:0000256" key="2">
    <source>
        <dbReference type="SAM" id="MobiDB-lite"/>
    </source>
</evidence>